<feature type="region of interest" description="Disordered" evidence="1">
    <location>
        <begin position="1"/>
        <end position="45"/>
    </location>
</feature>
<gene>
    <name evidence="2" type="ORF">P24_15144</name>
</gene>
<evidence type="ECO:0000313" key="3">
    <source>
        <dbReference type="Proteomes" id="UP000006746"/>
    </source>
</evidence>
<sequence>MSDPNTTQPAPDAGATQAVQDAAAAQPKEKKGGKSAIAKAEGPRDYITTRLVQHDDEDYPEGDTIRLTEKQAGPLLACGAILDAAEVEAAEKAAADAKAEKLAESAARRKGGK</sequence>
<name>K2K036_9PROT</name>
<dbReference type="STRING" id="1207063.P24_15144"/>
<keyword evidence="3" id="KW-1185">Reference proteome</keyword>
<evidence type="ECO:0000313" key="2">
    <source>
        <dbReference type="EMBL" id="EKE70890.1"/>
    </source>
</evidence>
<comment type="caution">
    <text evidence="2">The sequence shown here is derived from an EMBL/GenBank/DDBJ whole genome shotgun (WGS) entry which is preliminary data.</text>
</comment>
<dbReference type="EMBL" id="AMRL01000024">
    <property type="protein sequence ID" value="EKE70890.1"/>
    <property type="molecule type" value="Genomic_DNA"/>
</dbReference>
<evidence type="ECO:0000256" key="1">
    <source>
        <dbReference type="SAM" id="MobiDB-lite"/>
    </source>
</evidence>
<accession>K2K036</accession>
<feature type="compositionally biased region" description="Low complexity" evidence="1">
    <location>
        <begin position="13"/>
        <end position="26"/>
    </location>
</feature>
<organism evidence="2 3">
    <name type="scientific">Oceanibaculum indicum P24</name>
    <dbReference type="NCBI Taxonomy" id="1207063"/>
    <lineage>
        <taxon>Bacteria</taxon>
        <taxon>Pseudomonadati</taxon>
        <taxon>Pseudomonadota</taxon>
        <taxon>Alphaproteobacteria</taxon>
        <taxon>Rhodospirillales</taxon>
        <taxon>Oceanibaculaceae</taxon>
        <taxon>Oceanibaculum</taxon>
    </lineage>
</organism>
<dbReference type="RefSeq" id="WP_008945632.1">
    <property type="nucleotide sequence ID" value="NZ_AMRL01000024.1"/>
</dbReference>
<reference evidence="2 3" key="1">
    <citation type="journal article" date="2012" name="J. Bacteriol.">
        <title>Genome Sequence of Oceanibaculum indicum Type Strain P24.</title>
        <authorList>
            <person name="Lai Q."/>
            <person name="Shao Z."/>
        </authorList>
    </citation>
    <scope>NUCLEOTIDE SEQUENCE [LARGE SCALE GENOMIC DNA]</scope>
    <source>
        <strain evidence="2 3">P24</strain>
    </source>
</reference>
<dbReference type="AlphaFoldDB" id="K2K036"/>
<dbReference type="Proteomes" id="UP000006746">
    <property type="component" value="Unassembled WGS sequence"/>
</dbReference>
<proteinExistence type="predicted"/>
<protein>
    <submittedName>
        <fullName evidence="2">Uncharacterized protein</fullName>
    </submittedName>
</protein>